<keyword evidence="5" id="KW-0472">Membrane</keyword>
<proteinExistence type="predicted"/>
<evidence type="ECO:0000256" key="1">
    <source>
        <dbReference type="ARBA" id="ARBA00004167"/>
    </source>
</evidence>
<evidence type="ECO:0000256" key="8">
    <source>
        <dbReference type="ARBA" id="ARBA00023180"/>
    </source>
</evidence>
<dbReference type="Ensembl" id="ENSSOCT00000022006.1">
    <property type="protein sequence ID" value="ENSSOCP00000021472.1"/>
    <property type="gene ID" value="ENSSOCG00000016034.1"/>
</dbReference>
<feature type="disulfide bond" evidence="9">
    <location>
        <begin position="102"/>
        <end position="120"/>
    </location>
</feature>
<feature type="disulfide bond" evidence="9">
    <location>
        <begin position="63"/>
        <end position="81"/>
    </location>
</feature>
<dbReference type="Pfam" id="PF00057">
    <property type="entry name" value="Ldl_recept_a"/>
    <property type="match status" value="3"/>
</dbReference>
<dbReference type="PROSITE" id="PS01209">
    <property type="entry name" value="LDLRA_1"/>
    <property type="match status" value="2"/>
</dbReference>
<evidence type="ECO:0000256" key="4">
    <source>
        <dbReference type="ARBA" id="ARBA00022989"/>
    </source>
</evidence>
<dbReference type="InterPro" id="IPR036055">
    <property type="entry name" value="LDL_receptor-like_sf"/>
</dbReference>
<evidence type="ECO:0000256" key="9">
    <source>
        <dbReference type="PROSITE-ProRule" id="PRU00124"/>
    </source>
</evidence>
<keyword evidence="4" id="KW-1133">Transmembrane helix</keyword>
<dbReference type="PROSITE" id="PS50068">
    <property type="entry name" value="LDLRA_2"/>
    <property type="match status" value="3"/>
</dbReference>
<name>A0A8D0FXC7_STROC</name>
<dbReference type="Gene3D" id="4.10.400.10">
    <property type="entry name" value="Low-density Lipoprotein Receptor"/>
    <property type="match status" value="3"/>
</dbReference>
<keyword evidence="2" id="KW-0812">Transmembrane</keyword>
<protein>
    <submittedName>
        <fullName evidence="10">Uncharacterized protein</fullName>
    </submittedName>
</protein>
<evidence type="ECO:0000313" key="10">
    <source>
        <dbReference type="Ensembl" id="ENSSOCP00000021472.1"/>
    </source>
</evidence>
<keyword evidence="3" id="KW-0677">Repeat</keyword>
<dbReference type="GO" id="GO:0005886">
    <property type="term" value="C:plasma membrane"/>
    <property type="evidence" value="ECO:0007669"/>
    <property type="project" value="TreeGrafter"/>
</dbReference>
<dbReference type="AlphaFoldDB" id="A0A8D0FXC7"/>
<dbReference type="PANTHER" id="PTHR22722">
    <property type="entry name" value="LOW-DENSITY LIPOPROTEIN RECEPTOR-RELATED PROTEIN 2-RELATED"/>
    <property type="match status" value="1"/>
</dbReference>
<dbReference type="PRINTS" id="PR00261">
    <property type="entry name" value="LDLRECEPTOR"/>
</dbReference>
<dbReference type="GO" id="GO:0043235">
    <property type="term" value="C:receptor complex"/>
    <property type="evidence" value="ECO:0007669"/>
    <property type="project" value="TreeGrafter"/>
</dbReference>
<evidence type="ECO:0000256" key="2">
    <source>
        <dbReference type="ARBA" id="ARBA00022692"/>
    </source>
</evidence>
<feature type="disulfide bond" evidence="9">
    <location>
        <begin position="95"/>
        <end position="107"/>
    </location>
</feature>
<evidence type="ECO:0000256" key="5">
    <source>
        <dbReference type="ARBA" id="ARBA00023136"/>
    </source>
</evidence>
<keyword evidence="8" id="KW-0325">Glycoprotein</keyword>
<comment type="caution">
    <text evidence="9">Lacks conserved residue(s) required for the propagation of feature annotation.</text>
</comment>
<evidence type="ECO:0000256" key="7">
    <source>
        <dbReference type="ARBA" id="ARBA00023170"/>
    </source>
</evidence>
<feature type="disulfide bond" evidence="9">
    <location>
        <begin position="143"/>
        <end position="161"/>
    </location>
</feature>
<keyword evidence="7" id="KW-0675">Receptor</keyword>
<reference evidence="10" key="1">
    <citation type="submission" date="2025-08" db="UniProtKB">
        <authorList>
            <consortium name="Ensembl"/>
        </authorList>
    </citation>
    <scope>IDENTIFICATION</scope>
</reference>
<evidence type="ECO:0000256" key="6">
    <source>
        <dbReference type="ARBA" id="ARBA00023157"/>
    </source>
</evidence>
<sequence>RSPVVTGKAAFGGHSGAGCGCCGCPCADSLRRVLNLILCASVVSVMAVTRVCLTYGSVMEMQCSSGECIHKKWCCDGDPDCKDGSDEVNRPSRICRPDQFRCEDGNCIHGSRQCNGVRDCLDGSDEATCNSAIQCSGPGKFKCRSGECIDVNKVCNQQRDCKDWSDDYQACPGHRDALGLVLPRRWPRRQKHH</sequence>
<evidence type="ECO:0000313" key="11">
    <source>
        <dbReference type="Proteomes" id="UP000694551"/>
    </source>
</evidence>
<comment type="subcellular location">
    <subcellularLocation>
        <location evidence="1">Membrane</location>
        <topology evidence="1">Single-pass membrane protein</topology>
    </subcellularLocation>
</comment>
<dbReference type="InterPro" id="IPR002172">
    <property type="entry name" value="LDrepeatLR_classA_rpt"/>
</dbReference>
<dbReference type="SMART" id="SM00192">
    <property type="entry name" value="LDLa"/>
    <property type="match status" value="3"/>
</dbReference>
<accession>A0A8D0FXC7</accession>
<dbReference type="FunFam" id="4.10.400.10:FF:000051">
    <property type="entry name" value="Very low density lipoprotein receptor"/>
    <property type="match status" value="1"/>
</dbReference>
<reference evidence="10" key="2">
    <citation type="submission" date="2025-09" db="UniProtKB">
        <authorList>
            <consortium name="Ensembl"/>
        </authorList>
    </citation>
    <scope>IDENTIFICATION</scope>
</reference>
<dbReference type="FunFam" id="4.10.400.10:FF:000025">
    <property type="entry name" value="Very low density lipoprotein receptor"/>
    <property type="match status" value="1"/>
</dbReference>
<keyword evidence="6 9" id="KW-1015">Disulfide bond</keyword>
<dbReference type="SUPFAM" id="SSF57424">
    <property type="entry name" value="LDL receptor-like module"/>
    <property type="match status" value="3"/>
</dbReference>
<feature type="disulfide bond" evidence="9">
    <location>
        <begin position="114"/>
        <end position="129"/>
    </location>
</feature>
<evidence type="ECO:0000256" key="3">
    <source>
        <dbReference type="ARBA" id="ARBA00022737"/>
    </source>
</evidence>
<dbReference type="CDD" id="cd00112">
    <property type="entry name" value="LDLa"/>
    <property type="match status" value="3"/>
</dbReference>
<dbReference type="InterPro" id="IPR023415">
    <property type="entry name" value="LDLR_class-A_CS"/>
</dbReference>
<dbReference type="Proteomes" id="UP000694551">
    <property type="component" value="Unplaced"/>
</dbReference>
<dbReference type="InterPro" id="IPR051221">
    <property type="entry name" value="LDLR-related"/>
</dbReference>
<organism evidence="10 11">
    <name type="scientific">Strix occidentalis caurina</name>
    <name type="common">northern spotted owl</name>
    <dbReference type="NCBI Taxonomy" id="311401"/>
    <lineage>
        <taxon>Eukaryota</taxon>
        <taxon>Metazoa</taxon>
        <taxon>Chordata</taxon>
        <taxon>Craniata</taxon>
        <taxon>Vertebrata</taxon>
        <taxon>Euteleostomi</taxon>
        <taxon>Archelosauria</taxon>
        <taxon>Archosauria</taxon>
        <taxon>Dinosauria</taxon>
        <taxon>Saurischia</taxon>
        <taxon>Theropoda</taxon>
        <taxon>Coelurosauria</taxon>
        <taxon>Aves</taxon>
        <taxon>Neognathae</taxon>
        <taxon>Neoaves</taxon>
        <taxon>Telluraves</taxon>
        <taxon>Strigiformes</taxon>
        <taxon>Strigidae</taxon>
        <taxon>Strix</taxon>
    </lineage>
</organism>
<keyword evidence="11" id="KW-1185">Reference proteome</keyword>